<protein>
    <recommendedName>
        <fullName evidence="5">RNA polymerase sigma-70 region 2 domain-containing protein</fullName>
    </recommendedName>
</protein>
<evidence type="ECO:0000313" key="6">
    <source>
        <dbReference type="EMBL" id="NOU98676.1"/>
    </source>
</evidence>
<keyword evidence="7" id="KW-1185">Reference proteome</keyword>
<evidence type="ECO:0000259" key="5">
    <source>
        <dbReference type="Pfam" id="PF04542"/>
    </source>
</evidence>
<feature type="domain" description="RNA polymerase sigma-70 region 2" evidence="5">
    <location>
        <begin position="16"/>
        <end position="79"/>
    </location>
</feature>
<comment type="caution">
    <text evidence="6">The sequence shown here is derived from an EMBL/GenBank/DDBJ whole genome shotgun (WGS) entry which is preliminary data.</text>
</comment>
<organism evidence="6 7">
    <name type="scientific">Paenibacillus planticolens</name>
    <dbReference type="NCBI Taxonomy" id="2654976"/>
    <lineage>
        <taxon>Bacteria</taxon>
        <taxon>Bacillati</taxon>
        <taxon>Bacillota</taxon>
        <taxon>Bacilli</taxon>
        <taxon>Bacillales</taxon>
        <taxon>Paenibacillaceae</taxon>
        <taxon>Paenibacillus</taxon>
    </lineage>
</organism>
<name>A0ABX1ZF10_9BACL</name>
<dbReference type="InterPro" id="IPR013325">
    <property type="entry name" value="RNA_pol_sigma_r2"/>
</dbReference>
<dbReference type="Proteomes" id="UP000618579">
    <property type="component" value="Unassembled WGS sequence"/>
</dbReference>
<keyword evidence="4" id="KW-0804">Transcription</keyword>
<evidence type="ECO:0000256" key="4">
    <source>
        <dbReference type="ARBA" id="ARBA00023163"/>
    </source>
</evidence>
<dbReference type="InterPro" id="IPR039425">
    <property type="entry name" value="RNA_pol_sigma-70-like"/>
</dbReference>
<evidence type="ECO:0000256" key="1">
    <source>
        <dbReference type="ARBA" id="ARBA00023015"/>
    </source>
</evidence>
<dbReference type="EMBL" id="WHNZ01000007">
    <property type="protein sequence ID" value="NOU98676.1"/>
    <property type="molecule type" value="Genomic_DNA"/>
</dbReference>
<dbReference type="PANTHER" id="PTHR43133">
    <property type="entry name" value="RNA POLYMERASE ECF-TYPE SIGMA FACTO"/>
    <property type="match status" value="1"/>
</dbReference>
<dbReference type="SUPFAM" id="SSF88946">
    <property type="entry name" value="Sigma2 domain of RNA polymerase sigma factors"/>
    <property type="match status" value="1"/>
</dbReference>
<dbReference type="Pfam" id="PF04542">
    <property type="entry name" value="Sigma70_r2"/>
    <property type="match status" value="1"/>
</dbReference>
<keyword evidence="1" id="KW-0805">Transcription regulation</keyword>
<accession>A0ABX1ZF10</accession>
<evidence type="ECO:0000256" key="2">
    <source>
        <dbReference type="ARBA" id="ARBA00023082"/>
    </source>
</evidence>
<gene>
    <name evidence="6" type="ORF">GC097_01365</name>
</gene>
<sequence length="95" mass="11628">MNISREEAEKIFEEQSAYVYRLALFLTKSRTLSEDIMQDTFIQVFQVYPQYDSTRPIQPWIYKITLNTVRKTLRKRHWTTLWNRQHKNESLEEIS</sequence>
<keyword evidence="2" id="KW-0731">Sigma factor</keyword>
<dbReference type="InterPro" id="IPR007627">
    <property type="entry name" value="RNA_pol_sigma70_r2"/>
</dbReference>
<evidence type="ECO:0000256" key="3">
    <source>
        <dbReference type="ARBA" id="ARBA00023125"/>
    </source>
</evidence>
<keyword evidence="3" id="KW-0238">DNA-binding</keyword>
<proteinExistence type="predicted"/>
<dbReference type="Gene3D" id="1.10.1740.10">
    <property type="match status" value="1"/>
</dbReference>
<dbReference type="PANTHER" id="PTHR43133:SF8">
    <property type="entry name" value="RNA POLYMERASE SIGMA FACTOR HI_1459-RELATED"/>
    <property type="match status" value="1"/>
</dbReference>
<reference evidence="6 7" key="1">
    <citation type="submission" date="2019-10" db="EMBL/GenBank/DDBJ databases">
        <title>Description of Paenibacillus pedi sp. nov.</title>
        <authorList>
            <person name="Carlier A."/>
            <person name="Qi S."/>
        </authorList>
    </citation>
    <scope>NUCLEOTIDE SEQUENCE [LARGE SCALE GENOMIC DNA]</scope>
    <source>
        <strain evidence="6 7">LMG 31457</strain>
    </source>
</reference>
<evidence type="ECO:0000313" key="7">
    <source>
        <dbReference type="Proteomes" id="UP000618579"/>
    </source>
</evidence>